<dbReference type="InterPro" id="IPR020846">
    <property type="entry name" value="MFS_dom"/>
</dbReference>
<feature type="transmembrane region" description="Helical" evidence="4">
    <location>
        <begin position="181"/>
        <end position="200"/>
    </location>
</feature>
<accession>A0ABU0HH60</accession>
<evidence type="ECO:0000313" key="6">
    <source>
        <dbReference type="EMBL" id="MDQ0441070.1"/>
    </source>
</evidence>
<evidence type="ECO:0000313" key="7">
    <source>
        <dbReference type="Proteomes" id="UP001236369"/>
    </source>
</evidence>
<keyword evidence="3 4" id="KW-0472">Membrane</keyword>
<keyword evidence="1 4" id="KW-0812">Transmembrane</keyword>
<dbReference type="InterPro" id="IPR036259">
    <property type="entry name" value="MFS_trans_sf"/>
</dbReference>
<dbReference type="InterPro" id="IPR047200">
    <property type="entry name" value="MFS_YcaD-like"/>
</dbReference>
<evidence type="ECO:0000259" key="5">
    <source>
        <dbReference type="PROSITE" id="PS50850"/>
    </source>
</evidence>
<dbReference type="PROSITE" id="PS50850">
    <property type="entry name" value="MFS"/>
    <property type="match status" value="1"/>
</dbReference>
<organism evidence="6 7">
    <name type="scientific">Methylobacterium persicinum</name>
    <dbReference type="NCBI Taxonomy" id="374426"/>
    <lineage>
        <taxon>Bacteria</taxon>
        <taxon>Pseudomonadati</taxon>
        <taxon>Pseudomonadota</taxon>
        <taxon>Alphaproteobacteria</taxon>
        <taxon>Hyphomicrobiales</taxon>
        <taxon>Methylobacteriaceae</taxon>
        <taxon>Methylobacterium</taxon>
    </lineage>
</organism>
<proteinExistence type="predicted"/>
<evidence type="ECO:0000256" key="1">
    <source>
        <dbReference type="ARBA" id="ARBA00022692"/>
    </source>
</evidence>
<feature type="transmembrane region" description="Helical" evidence="4">
    <location>
        <begin position="90"/>
        <end position="110"/>
    </location>
</feature>
<feature type="transmembrane region" description="Helical" evidence="4">
    <location>
        <begin position="258"/>
        <end position="279"/>
    </location>
</feature>
<feature type="transmembrane region" description="Helical" evidence="4">
    <location>
        <begin position="286"/>
        <end position="305"/>
    </location>
</feature>
<feature type="domain" description="Major facilitator superfamily (MFS) profile" evidence="5">
    <location>
        <begin position="29"/>
        <end position="405"/>
    </location>
</feature>
<dbReference type="EMBL" id="JAUSVV010000001">
    <property type="protein sequence ID" value="MDQ0441070.1"/>
    <property type="molecule type" value="Genomic_DNA"/>
</dbReference>
<gene>
    <name evidence="6" type="ORF">QO016_000547</name>
</gene>
<protein>
    <submittedName>
        <fullName evidence="6">MFS family permease</fullName>
    </submittedName>
</protein>
<keyword evidence="2 4" id="KW-1133">Transmembrane helix</keyword>
<reference evidence="6 7" key="1">
    <citation type="submission" date="2023-07" db="EMBL/GenBank/DDBJ databases">
        <title>Genomic Encyclopedia of Type Strains, Phase IV (KMG-IV): sequencing the most valuable type-strain genomes for metagenomic binning, comparative biology and taxonomic classification.</title>
        <authorList>
            <person name="Goeker M."/>
        </authorList>
    </citation>
    <scope>NUCLEOTIDE SEQUENCE [LARGE SCALE GENOMIC DNA]</scope>
    <source>
        <strain evidence="6 7">DSM 19562</strain>
    </source>
</reference>
<feature type="transmembrane region" description="Helical" evidence="4">
    <location>
        <begin position="221"/>
        <end position="246"/>
    </location>
</feature>
<feature type="transmembrane region" description="Helical" evidence="4">
    <location>
        <begin position="311"/>
        <end position="334"/>
    </location>
</feature>
<dbReference type="CDD" id="cd17477">
    <property type="entry name" value="MFS_YcaD_like"/>
    <property type="match status" value="1"/>
</dbReference>
<evidence type="ECO:0000256" key="2">
    <source>
        <dbReference type="ARBA" id="ARBA00022989"/>
    </source>
</evidence>
<feature type="transmembrane region" description="Helical" evidence="4">
    <location>
        <begin position="152"/>
        <end position="175"/>
    </location>
</feature>
<feature type="transmembrane region" description="Helical" evidence="4">
    <location>
        <begin position="27"/>
        <end position="51"/>
    </location>
</feature>
<evidence type="ECO:0000256" key="4">
    <source>
        <dbReference type="SAM" id="Phobius"/>
    </source>
</evidence>
<feature type="transmembrane region" description="Helical" evidence="4">
    <location>
        <begin position="116"/>
        <end position="140"/>
    </location>
</feature>
<dbReference type="PANTHER" id="PTHR23521">
    <property type="entry name" value="TRANSPORTER MFS SUPERFAMILY"/>
    <property type="match status" value="1"/>
</dbReference>
<dbReference type="InterPro" id="IPR011701">
    <property type="entry name" value="MFS"/>
</dbReference>
<dbReference type="PANTHER" id="PTHR23521:SF3">
    <property type="entry name" value="MFS TRANSPORTER"/>
    <property type="match status" value="1"/>
</dbReference>
<evidence type="ECO:0000256" key="3">
    <source>
        <dbReference type="ARBA" id="ARBA00023136"/>
    </source>
</evidence>
<sequence>MTYSERTGPGSGVGVLGGDAQNDRERVAAISAAIACVAVVGIGLSLSIPLLSIEMERRGASSTLIGLNTAMAGISSICIVPFVPRIASRIGVVPLLTLAVIVSAACLVAFPLLPGIAAWFPLRFVFSAGLGALFVLSEYWINAAAPPERRGLVLGIYTTVLALGFAVGPLLLALVGTMGPWPYVTGAGLVLAGLLPVLLARGLSPTVEGGTGRGVFGYLRLAPAALFAALAYGAVETGIFAILPLYGLRIGYDAQGAAGLVSLIALGNVLFQIPFGWLADRFDRTLVLLGTSLGCALGSALIPVASTSGTALGILLFLWGGLAGTLYTVGLATLGARVSAADLAGANATFVVLYNVGLILGPPVIGGGLDLMPPDGFAYALLALFLAYAIPLTGSLRRGRRRPPP</sequence>
<feature type="transmembrane region" description="Helical" evidence="4">
    <location>
        <begin position="346"/>
        <end position="365"/>
    </location>
</feature>
<comment type="caution">
    <text evidence="6">The sequence shown here is derived from an EMBL/GenBank/DDBJ whole genome shotgun (WGS) entry which is preliminary data.</text>
</comment>
<feature type="transmembrane region" description="Helical" evidence="4">
    <location>
        <begin position="377"/>
        <end position="396"/>
    </location>
</feature>
<dbReference type="Pfam" id="PF07690">
    <property type="entry name" value="MFS_1"/>
    <property type="match status" value="1"/>
</dbReference>
<feature type="transmembrane region" description="Helical" evidence="4">
    <location>
        <begin position="63"/>
        <end position="83"/>
    </location>
</feature>
<dbReference type="SUPFAM" id="SSF103473">
    <property type="entry name" value="MFS general substrate transporter"/>
    <property type="match status" value="1"/>
</dbReference>
<keyword evidence="7" id="KW-1185">Reference proteome</keyword>
<name>A0ABU0HH60_9HYPH</name>
<dbReference type="Proteomes" id="UP001236369">
    <property type="component" value="Unassembled WGS sequence"/>
</dbReference>
<dbReference type="Gene3D" id="1.20.1250.20">
    <property type="entry name" value="MFS general substrate transporter like domains"/>
    <property type="match status" value="2"/>
</dbReference>